<dbReference type="CDD" id="cd00519">
    <property type="entry name" value="Lipase_3"/>
    <property type="match status" value="1"/>
</dbReference>
<keyword evidence="1" id="KW-0472">Membrane</keyword>
<gene>
    <name evidence="3" type="ORF">PEVE_00045138</name>
</gene>
<accession>A0ABN8PSS1</accession>
<dbReference type="Gene3D" id="3.40.50.1820">
    <property type="entry name" value="alpha/beta hydrolase"/>
    <property type="match status" value="1"/>
</dbReference>
<feature type="transmembrane region" description="Helical" evidence="1">
    <location>
        <begin position="6"/>
        <end position="25"/>
    </location>
</feature>
<name>A0ABN8PSS1_9CNID</name>
<evidence type="ECO:0000313" key="4">
    <source>
        <dbReference type="Proteomes" id="UP001159427"/>
    </source>
</evidence>
<dbReference type="EMBL" id="CALNXI010000986">
    <property type="protein sequence ID" value="CAH3150094.1"/>
    <property type="molecule type" value="Genomic_DNA"/>
</dbReference>
<keyword evidence="1" id="KW-0812">Transmembrane</keyword>
<keyword evidence="1" id="KW-1133">Transmembrane helix</keyword>
<evidence type="ECO:0000256" key="1">
    <source>
        <dbReference type="SAM" id="Phobius"/>
    </source>
</evidence>
<dbReference type="InterPro" id="IPR029058">
    <property type="entry name" value="AB_hydrolase_fold"/>
</dbReference>
<keyword evidence="4" id="KW-1185">Reference proteome</keyword>
<dbReference type="Proteomes" id="UP001159427">
    <property type="component" value="Unassembled WGS sequence"/>
</dbReference>
<dbReference type="PANTHER" id="PTHR45908">
    <property type="entry name" value="PROTEIN CBG11750-RELATED"/>
    <property type="match status" value="1"/>
</dbReference>
<evidence type="ECO:0000313" key="3">
    <source>
        <dbReference type="EMBL" id="CAH3150094.1"/>
    </source>
</evidence>
<dbReference type="SUPFAM" id="SSF53474">
    <property type="entry name" value="alpha/beta-Hydrolases"/>
    <property type="match status" value="1"/>
</dbReference>
<dbReference type="InterPro" id="IPR002921">
    <property type="entry name" value="Fungal_lipase-type"/>
</dbReference>
<feature type="domain" description="Fungal lipase-type" evidence="2">
    <location>
        <begin position="111"/>
        <end position="246"/>
    </location>
</feature>
<sequence length="339" mass="38393">MHDFYIRVNSHIGLAFVFIFSYPILIKGDCGRNGYNGDNERRVMCYNPELSYKMAILSAVAYDQSHPQHCLDQYLPSTKFQLQTVVTKKCDFLDNKCAGYVAVSHSLRVLVVAFRGTESTCRLINELVATILTPPQDFLNGKVQAYFKTAFEDLWQCMELKVKALVSKNPSYEVWVTGHSLGAALASLASASLASYNIAARQNIILYTFGSPRVGDYKYSLQHDQLVNNSWRVVNFDDIVPHLPPLILPTIKSGPYHHGVEVFYSEKAISVDSAHRECYGTPHDEDKSCSRSKQPLDLPESITRHKNYFNITFGTFCKECSSLQEKAFEFRKESCTSYI</sequence>
<proteinExistence type="predicted"/>
<protein>
    <recommendedName>
        <fullName evidence="2">Fungal lipase-type domain-containing protein</fullName>
    </recommendedName>
</protein>
<evidence type="ECO:0000259" key="2">
    <source>
        <dbReference type="Pfam" id="PF01764"/>
    </source>
</evidence>
<organism evidence="3 4">
    <name type="scientific">Porites evermanni</name>
    <dbReference type="NCBI Taxonomy" id="104178"/>
    <lineage>
        <taxon>Eukaryota</taxon>
        <taxon>Metazoa</taxon>
        <taxon>Cnidaria</taxon>
        <taxon>Anthozoa</taxon>
        <taxon>Hexacorallia</taxon>
        <taxon>Scleractinia</taxon>
        <taxon>Fungiina</taxon>
        <taxon>Poritidae</taxon>
        <taxon>Porites</taxon>
    </lineage>
</organism>
<comment type="caution">
    <text evidence="3">The sequence shown here is derived from an EMBL/GenBank/DDBJ whole genome shotgun (WGS) entry which is preliminary data.</text>
</comment>
<reference evidence="3 4" key="1">
    <citation type="submission" date="2022-05" db="EMBL/GenBank/DDBJ databases">
        <authorList>
            <consortium name="Genoscope - CEA"/>
            <person name="William W."/>
        </authorList>
    </citation>
    <scope>NUCLEOTIDE SEQUENCE [LARGE SCALE GENOMIC DNA]</scope>
</reference>
<dbReference type="Pfam" id="PF01764">
    <property type="entry name" value="Lipase_3"/>
    <property type="match status" value="1"/>
</dbReference>